<protein>
    <submittedName>
        <fullName evidence="7">Sigma-54-dependent Fis family transcriptional regulator</fullName>
    </submittedName>
</protein>
<dbReference type="InterPro" id="IPR027417">
    <property type="entry name" value="P-loop_NTPase"/>
</dbReference>
<comment type="caution">
    <text evidence="7">The sequence shown here is derived from an EMBL/GenBank/DDBJ whole genome shotgun (WGS) entry which is preliminary data.</text>
</comment>
<dbReference type="PANTHER" id="PTHR32071">
    <property type="entry name" value="TRANSCRIPTIONAL REGULATORY PROTEIN"/>
    <property type="match status" value="1"/>
</dbReference>
<dbReference type="Pfam" id="PF02954">
    <property type="entry name" value="HTH_8"/>
    <property type="match status" value="1"/>
</dbReference>
<dbReference type="InterPro" id="IPR002078">
    <property type="entry name" value="Sigma_54_int"/>
</dbReference>
<dbReference type="Gene3D" id="1.10.8.60">
    <property type="match status" value="1"/>
</dbReference>
<dbReference type="AlphaFoldDB" id="A0A235FBW1"/>
<feature type="domain" description="PAS" evidence="6">
    <location>
        <begin position="6"/>
        <end position="48"/>
    </location>
</feature>
<dbReference type="SUPFAM" id="SSF46689">
    <property type="entry name" value="Homeodomain-like"/>
    <property type="match status" value="1"/>
</dbReference>
<dbReference type="CDD" id="cd00009">
    <property type="entry name" value="AAA"/>
    <property type="match status" value="1"/>
</dbReference>
<keyword evidence="3" id="KW-0805">Transcription regulation</keyword>
<keyword evidence="1" id="KW-0547">Nucleotide-binding</keyword>
<evidence type="ECO:0000256" key="2">
    <source>
        <dbReference type="ARBA" id="ARBA00022840"/>
    </source>
</evidence>
<dbReference type="Pfam" id="PF08448">
    <property type="entry name" value="PAS_4"/>
    <property type="match status" value="1"/>
</dbReference>
<dbReference type="Proteomes" id="UP000215059">
    <property type="component" value="Unassembled WGS sequence"/>
</dbReference>
<dbReference type="CDD" id="cd00130">
    <property type="entry name" value="PAS"/>
    <property type="match status" value="1"/>
</dbReference>
<dbReference type="Gene3D" id="3.40.50.300">
    <property type="entry name" value="P-loop containing nucleotide triphosphate hydrolases"/>
    <property type="match status" value="1"/>
</dbReference>
<dbReference type="InterPro" id="IPR003593">
    <property type="entry name" value="AAA+_ATPase"/>
</dbReference>
<evidence type="ECO:0000256" key="4">
    <source>
        <dbReference type="ARBA" id="ARBA00023163"/>
    </source>
</evidence>
<dbReference type="Gene3D" id="1.10.10.60">
    <property type="entry name" value="Homeodomain-like"/>
    <property type="match status" value="1"/>
</dbReference>
<dbReference type="InterPro" id="IPR000014">
    <property type="entry name" value="PAS"/>
</dbReference>
<dbReference type="Pfam" id="PF00158">
    <property type="entry name" value="Sigma54_activat"/>
    <property type="match status" value="1"/>
</dbReference>
<dbReference type="PRINTS" id="PR01590">
    <property type="entry name" value="HTHFIS"/>
</dbReference>
<feature type="domain" description="Sigma-54 factor interaction" evidence="5">
    <location>
        <begin position="154"/>
        <end position="382"/>
    </location>
</feature>
<dbReference type="PANTHER" id="PTHR32071:SF74">
    <property type="entry name" value="TRANSCRIPTIONAL ACTIVATOR ROCR"/>
    <property type="match status" value="1"/>
</dbReference>
<keyword evidence="2" id="KW-0067">ATP-binding</keyword>
<name>A0A235FBW1_9BACL</name>
<gene>
    <name evidence="7" type="ORF">CGZ90_02085</name>
</gene>
<evidence type="ECO:0000313" key="7">
    <source>
        <dbReference type="EMBL" id="OYD58712.1"/>
    </source>
</evidence>
<reference evidence="7 8" key="1">
    <citation type="submission" date="2017-07" db="EMBL/GenBank/DDBJ databases">
        <title>Fictibacillus sp. nov. GDSW-R2A3 Genome sequencing and assembly.</title>
        <authorList>
            <person name="Mayilraj S."/>
        </authorList>
    </citation>
    <scope>NUCLEOTIDE SEQUENCE [LARGE SCALE GENOMIC DNA]</scope>
    <source>
        <strain evidence="7 8">GDSW-R2A3</strain>
    </source>
</reference>
<dbReference type="PROSITE" id="PS00675">
    <property type="entry name" value="SIGMA54_INTERACT_1"/>
    <property type="match status" value="1"/>
</dbReference>
<evidence type="ECO:0000259" key="6">
    <source>
        <dbReference type="PROSITE" id="PS50112"/>
    </source>
</evidence>
<dbReference type="InterPro" id="IPR058031">
    <property type="entry name" value="AAA_lid_NorR"/>
</dbReference>
<keyword evidence="8" id="KW-1185">Reference proteome</keyword>
<dbReference type="InterPro" id="IPR009057">
    <property type="entry name" value="Homeodomain-like_sf"/>
</dbReference>
<dbReference type="PROSITE" id="PS50045">
    <property type="entry name" value="SIGMA54_INTERACT_4"/>
    <property type="match status" value="1"/>
</dbReference>
<dbReference type="InterPro" id="IPR025662">
    <property type="entry name" value="Sigma_54_int_dom_ATP-bd_1"/>
</dbReference>
<dbReference type="NCBIfam" id="TIGR00229">
    <property type="entry name" value="sensory_box"/>
    <property type="match status" value="1"/>
</dbReference>
<dbReference type="InterPro" id="IPR002197">
    <property type="entry name" value="HTH_Fis"/>
</dbReference>
<accession>A0A235FBW1</accession>
<sequence length="465" mass="51830">MNTLETNEMLKAILTSIDEGIHAVGSDGKTVFYNEVAAMLDGLTVEEVGKNHVLDVFPSLTRETSTLLKVLQTGEPIINQEQTYTNRNGVQINTINSTLPVTVGGKLIGAVEVAKDYTKIRRLSEKLIDLQARNMKGSKNPNDETDAFFSFEHIITADQQMQEVIATGKKVSGTSSPLLIYGETGTGKEMLVQAVHNHSNRRNKPFIAQNCAAIPATLLEGILFGTTKGSFTGSIDRPGLFELADRGTLFLDELNSMPLEIQAKLLRVLQDGIVYRVGAVKGKKVDVRVTAALNEHPDDCLKNKTLRNDLYYRLNVIYLELPPLRFRKNDVLMLSRHFLAEYESAFCKKTKGFSADADAAFMNHEWRGNVRELKHAVEYAMNMLEDNGHIQIEHLPVHIKRNSLDSVKTEESNDELSAAPLKEAVHSYEKKLISRAVEASGGNIQQAARLLNIPRQTLQYKLKQK</sequence>
<dbReference type="GO" id="GO:0043565">
    <property type="term" value="F:sequence-specific DNA binding"/>
    <property type="evidence" value="ECO:0007669"/>
    <property type="project" value="InterPro"/>
</dbReference>
<dbReference type="InterPro" id="IPR013656">
    <property type="entry name" value="PAS_4"/>
</dbReference>
<dbReference type="GO" id="GO:0006355">
    <property type="term" value="P:regulation of DNA-templated transcription"/>
    <property type="evidence" value="ECO:0007669"/>
    <property type="project" value="InterPro"/>
</dbReference>
<organism evidence="7 8">
    <name type="scientific">Fictibacillus aquaticus</name>
    <dbReference type="NCBI Taxonomy" id="2021314"/>
    <lineage>
        <taxon>Bacteria</taxon>
        <taxon>Bacillati</taxon>
        <taxon>Bacillota</taxon>
        <taxon>Bacilli</taxon>
        <taxon>Bacillales</taxon>
        <taxon>Fictibacillaceae</taxon>
        <taxon>Fictibacillus</taxon>
    </lineage>
</organism>
<evidence type="ECO:0000256" key="1">
    <source>
        <dbReference type="ARBA" id="ARBA00022741"/>
    </source>
</evidence>
<dbReference type="PROSITE" id="PS50112">
    <property type="entry name" value="PAS"/>
    <property type="match status" value="1"/>
</dbReference>
<proteinExistence type="predicted"/>
<dbReference type="InterPro" id="IPR035965">
    <property type="entry name" value="PAS-like_dom_sf"/>
</dbReference>
<dbReference type="SUPFAM" id="SSF55785">
    <property type="entry name" value="PYP-like sensor domain (PAS domain)"/>
    <property type="match status" value="1"/>
</dbReference>
<dbReference type="OrthoDB" id="9771372at2"/>
<dbReference type="FunFam" id="3.40.50.300:FF:000006">
    <property type="entry name" value="DNA-binding transcriptional regulator NtrC"/>
    <property type="match status" value="1"/>
</dbReference>
<dbReference type="EMBL" id="NOII01000001">
    <property type="protein sequence ID" value="OYD58712.1"/>
    <property type="molecule type" value="Genomic_DNA"/>
</dbReference>
<dbReference type="SMART" id="SM00382">
    <property type="entry name" value="AAA"/>
    <property type="match status" value="1"/>
</dbReference>
<keyword evidence="4" id="KW-0804">Transcription</keyword>
<evidence type="ECO:0000313" key="8">
    <source>
        <dbReference type="Proteomes" id="UP000215059"/>
    </source>
</evidence>
<dbReference type="GO" id="GO:0005524">
    <property type="term" value="F:ATP binding"/>
    <property type="evidence" value="ECO:0007669"/>
    <property type="project" value="UniProtKB-KW"/>
</dbReference>
<dbReference type="SUPFAM" id="SSF52540">
    <property type="entry name" value="P-loop containing nucleoside triphosphate hydrolases"/>
    <property type="match status" value="1"/>
</dbReference>
<evidence type="ECO:0000256" key="3">
    <source>
        <dbReference type="ARBA" id="ARBA00023015"/>
    </source>
</evidence>
<dbReference type="Pfam" id="PF25601">
    <property type="entry name" value="AAA_lid_14"/>
    <property type="match status" value="1"/>
</dbReference>
<evidence type="ECO:0000259" key="5">
    <source>
        <dbReference type="PROSITE" id="PS50045"/>
    </source>
</evidence>
<dbReference type="Gene3D" id="3.30.450.20">
    <property type="entry name" value="PAS domain"/>
    <property type="match status" value="1"/>
</dbReference>